<dbReference type="OrthoDB" id="1121111at2"/>
<comment type="caution">
    <text evidence="7">The sequence shown here is derived from an EMBL/GenBank/DDBJ whole genome shotgun (WGS) entry which is preliminary data.</text>
</comment>
<dbReference type="AlphaFoldDB" id="A0A4T2BCZ0"/>
<feature type="domain" description="Zinc finger DksA/TraR C4-type" evidence="6">
    <location>
        <begin position="91"/>
        <end position="124"/>
    </location>
</feature>
<dbReference type="PROSITE" id="PS51128">
    <property type="entry name" value="ZF_DKSA_2"/>
    <property type="match status" value="1"/>
</dbReference>
<proteinExistence type="predicted"/>
<feature type="region of interest" description="Disordered" evidence="5">
    <location>
        <begin position="1"/>
        <end position="30"/>
    </location>
</feature>
<keyword evidence="8" id="KW-1185">Reference proteome</keyword>
<reference evidence="7 8" key="1">
    <citation type="journal article" date="2019" name="Microorganisms">
        <title>Systematic Affiliation and Genome Analysis of Subtercola vilae DB165(T) with Particular Emphasis on Cold Adaptation of an Isolate from a High-Altitude Cold Volcano Lake.</title>
        <authorList>
            <person name="Villalobos A.S."/>
            <person name="Wiese J."/>
            <person name="Imhoff J.F."/>
            <person name="Dorador C."/>
            <person name="Keller A."/>
            <person name="Hentschel U."/>
        </authorList>
    </citation>
    <scope>NUCLEOTIDE SEQUENCE [LARGE SCALE GENOMIC DNA]</scope>
    <source>
        <strain evidence="7 8">DB165</strain>
    </source>
</reference>
<dbReference type="InterPro" id="IPR000962">
    <property type="entry name" value="Znf_DskA_TraR"/>
</dbReference>
<evidence type="ECO:0000256" key="1">
    <source>
        <dbReference type="ARBA" id="ARBA00022723"/>
    </source>
</evidence>
<evidence type="ECO:0000259" key="6">
    <source>
        <dbReference type="Pfam" id="PF01258"/>
    </source>
</evidence>
<sequence length="129" mass="13144">MSLDGVRAARGDATDDDEHDPDGTPLSAEWSRIAGVHAELVERSDAVDRALARLRPPPDGSTPGTAYATSPSAPSGGSSGGGPSGIQSGTPYGTCAHCGGPIGFARLEALPTADLCITCAESATRRRRR</sequence>
<evidence type="ECO:0000256" key="3">
    <source>
        <dbReference type="ARBA" id="ARBA00022833"/>
    </source>
</evidence>
<name>A0A4T2BCZ0_9MICO</name>
<feature type="zinc finger region" description="dksA C4-type" evidence="4">
    <location>
        <begin position="95"/>
        <end position="119"/>
    </location>
</feature>
<dbReference type="Proteomes" id="UP000306192">
    <property type="component" value="Unassembled WGS sequence"/>
</dbReference>
<dbReference type="Gene3D" id="1.20.120.910">
    <property type="entry name" value="DksA, coiled-coil domain"/>
    <property type="match status" value="1"/>
</dbReference>
<organism evidence="7 8">
    <name type="scientific">Subtercola vilae</name>
    <dbReference type="NCBI Taxonomy" id="2056433"/>
    <lineage>
        <taxon>Bacteria</taxon>
        <taxon>Bacillati</taxon>
        <taxon>Actinomycetota</taxon>
        <taxon>Actinomycetes</taxon>
        <taxon>Micrococcales</taxon>
        <taxon>Microbacteriaceae</taxon>
        <taxon>Subtercola</taxon>
    </lineage>
</organism>
<keyword evidence="3" id="KW-0862">Zinc</keyword>
<evidence type="ECO:0000256" key="2">
    <source>
        <dbReference type="ARBA" id="ARBA00022771"/>
    </source>
</evidence>
<dbReference type="EMBL" id="QYRT01000084">
    <property type="protein sequence ID" value="TIH26908.1"/>
    <property type="molecule type" value="Genomic_DNA"/>
</dbReference>
<evidence type="ECO:0000313" key="7">
    <source>
        <dbReference type="EMBL" id="TIH26908.1"/>
    </source>
</evidence>
<accession>A0A4T2BCZ0</accession>
<dbReference type="Pfam" id="PF01258">
    <property type="entry name" value="zf-dskA_traR"/>
    <property type="match status" value="1"/>
</dbReference>
<evidence type="ECO:0000256" key="5">
    <source>
        <dbReference type="SAM" id="MobiDB-lite"/>
    </source>
</evidence>
<gene>
    <name evidence="7" type="ORF">D4765_18830</name>
</gene>
<dbReference type="SUPFAM" id="SSF57716">
    <property type="entry name" value="Glucocorticoid receptor-like (DNA-binding domain)"/>
    <property type="match status" value="1"/>
</dbReference>
<evidence type="ECO:0000313" key="8">
    <source>
        <dbReference type="Proteomes" id="UP000306192"/>
    </source>
</evidence>
<keyword evidence="1" id="KW-0479">Metal-binding</keyword>
<keyword evidence="2" id="KW-0863">Zinc-finger</keyword>
<dbReference type="GO" id="GO:0008270">
    <property type="term" value="F:zinc ion binding"/>
    <property type="evidence" value="ECO:0007669"/>
    <property type="project" value="UniProtKB-KW"/>
</dbReference>
<feature type="compositionally biased region" description="Low complexity" evidence="5">
    <location>
        <begin position="61"/>
        <end position="76"/>
    </location>
</feature>
<feature type="region of interest" description="Disordered" evidence="5">
    <location>
        <begin position="48"/>
        <end position="92"/>
    </location>
</feature>
<protein>
    <submittedName>
        <fullName evidence="7">TraR/DksA family transcriptional regulator</fullName>
    </submittedName>
</protein>
<evidence type="ECO:0000256" key="4">
    <source>
        <dbReference type="PROSITE-ProRule" id="PRU00510"/>
    </source>
</evidence>